<feature type="transmembrane region" description="Helical" evidence="9">
    <location>
        <begin position="20"/>
        <end position="38"/>
    </location>
</feature>
<keyword evidence="6 9" id="KW-1133">Transmembrane helix</keyword>
<evidence type="ECO:0000256" key="5">
    <source>
        <dbReference type="ARBA" id="ARBA00022692"/>
    </source>
</evidence>
<accession>A0A923NEA8</accession>
<dbReference type="RefSeq" id="WP_249286963.1">
    <property type="nucleotide sequence ID" value="NZ_JACRWC010000074.1"/>
</dbReference>
<dbReference type="GO" id="GO:0022857">
    <property type="term" value="F:transmembrane transporter activity"/>
    <property type="evidence" value="ECO:0007669"/>
    <property type="project" value="TreeGrafter"/>
</dbReference>
<proteinExistence type="inferred from homology"/>
<protein>
    <submittedName>
        <fullName evidence="11">TRAP transporter small permease</fullName>
    </submittedName>
</protein>
<reference evidence="11" key="1">
    <citation type="submission" date="2020-08" db="EMBL/GenBank/DDBJ databases">
        <authorList>
            <person name="Liu C."/>
            <person name="Sun Q."/>
        </authorList>
    </citation>
    <scope>NUCLEOTIDE SEQUENCE</scope>
    <source>
        <strain evidence="11">BX16</strain>
    </source>
</reference>
<keyword evidence="5 9" id="KW-0812">Transmembrane</keyword>
<evidence type="ECO:0000313" key="12">
    <source>
        <dbReference type="Proteomes" id="UP000644115"/>
    </source>
</evidence>
<comment type="caution">
    <text evidence="11">The sequence shown here is derived from an EMBL/GenBank/DDBJ whole genome shotgun (WGS) entry which is preliminary data.</text>
</comment>
<feature type="transmembrane region" description="Helical" evidence="9">
    <location>
        <begin position="136"/>
        <end position="158"/>
    </location>
</feature>
<evidence type="ECO:0000256" key="6">
    <source>
        <dbReference type="ARBA" id="ARBA00022989"/>
    </source>
</evidence>
<keyword evidence="3" id="KW-1003">Cell membrane</keyword>
<keyword evidence="4" id="KW-0997">Cell inner membrane</keyword>
<evidence type="ECO:0000313" key="11">
    <source>
        <dbReference type="EMBL" id="MBC5999536.1"/>
    </source>
</evidence>
<dbReference type="PANTHER" id="PTHR35011">
    <property type="entry name" value="2,3-DIKETO-L-GULONATE TRAP TRANSPORTER SMALL PERMEASE PROTEIN YIAM"/>
    <property type="match status" value="1"/>
</dbReference>
<sequence>MGVILKIDKGIRKLSEGLSFAGAIWILIIMLIITYDVIAKNFFNSSFVGASEIVRNSIVGIAFFMIPWATATLSHVRTTIVVDRVGFTGAKILNIISYTLGFLLFVFIIISAWEPFVSAIETHSYEITGNFKWPNWPVRGIIILGSLLSAWSCAVYVLQQITLKKEDKLAGVENGGGVNE</sequence>
<evidence type="ECO:0000256" key="7">
    <source>
        <dbReference type="ARBA" id="ARBA00023136"/>
    </source>
</evidence>
<gene>
    <name evidence="11" type="ORF">H8876_05935</name>
</gene>
<dbReference type="PANTHER" id="PTHR35011:SF10">
    <property type="entry name" value="TRAP TRANSPORTER SMALL PERMEASE PROTEIN"/>
    <property type="match status" value="1"/>
</dbReference>
<dbReference type="Pfam" id="PF04290">
    <property type="entry name" value="DctQ"/>
    <property type="match status" value="1"/>
</dbReference>
<comment type="subcellular location">
    <subcellularLocation>
        <location evidence="1">Cell inner membrane</location>
        <topology evidence="1">Multi-pass membrane protein</topology>
    </subcellularLocation>
</comment>
<organism evidence="11 12">
    <name type="scientific">Lentihominibacter faecis</name>
    <dbReference type="NCBI Taxonomy" id="2764712"/>
    <lineage>
        <taxon>Bacteria</taxon>
        <taxon>Bacillati</taxon>
        <taxon>Bacillota</taxon>
        <taxon>Clostridia</taxon>
        <taxon>Peptostreptococcales</taxon>
        <taxon>Anaerovoracaceae</taxon>
        <taxon>Lentihominibacter</taxon>
    </lineage>
</organism>
<dbReference type="GO" id="GO:0015740">
    <property type="term" value="P:C4-dicarboxylate transport"/>
    <property type="evidence" value="ECO:0007669"/>
    <property type="project" value="TreeGrafter"/>
</dbReference>
<dbReference type="AlphaFoldDB" id="A0A923NEA8"/>
<evidence type="ECO:0000256" key="3">
    <source>
        <dbReference type="ARBA" id="ARBA00022475"/>
    </source>
</evidence>
<keyword evidence="2" id="KW-0813">Transport</keyword>
<dbReference type="Proteomes" id="UP000644115">
    <property type="component" value="Unassembled WGS sequence"/>
</dbReference>
<dbReference type="InterPro" id="IPR055348">
    <property type="entry name" value="DctQ"/>
</dbReference>
<feature type="domain" description="Tripartite ATP-independent periplasmic transporters DctQ component" evidence="10">
    <location>
        <begin position="29"/>
        <end position="161"/>
    </location>
</feature>
<evidence type="ECO:0000256" key="1">
    <source>
        <dbReference type="ARBA" id="ARBA00004429"/>
    </source>
</evidence>
<evidence type="ECO:0000256" key="2">
    <source>
        <dbReference type="ARBA" id="ARBA00022448"/>
    </source>
</evidence>
<evidence type="ECO:0000256" key="4">
    <source>
        <dbReference type="ARBA" id="ARBA00022519"/>
    </source>
</evidence>
<dbReference type="InterPro" id="IPR007387">
    <property type="entry name" value="TRAP_DctQ"/>
</dbReference>
<dbReference type="EMBL" id="JACRWC010000074">
    <property type="protein sequence ID" value="MBC5999536.1"/>
    <property type="molecule type" value="Genomic_DNA"/>
</dbReference>
<comment type="similarity">
    <text evidence="8">Belongs to the TRAP transporter small permease family.</text>
</comment>
<evidence type="ECO:0000256" key="8">
    <source>
        <dbReference type="ARBA" id="ARBA00038436"/>
    </source>
</evidence>
<name>A0A923NEA8_9FIRM</name>
<dbReference type="GO" id="GO:0005886">
    <property type="term" value="C:plasma membrane"/>
    <property type="evidence" value="ECO:0007669"/>
    <property type="project" value="UniProtKB-SubCell"/>
</dbReference>
<feature type="transmembrane region" description="Helical" evidence="9">
    <location>
        <begin position="92"/>
        <end position="116"/>
    </location>
</feature>
<evidence type="ECO:0000259" key="10">
    <source>
        <dbReference type="Pfam" id="PF04290"/>
    </source>
</evidence>
<feature type="transmembrane region" description="Helical" evidence="9">
    <location>
        <begin position="58"/>
        <end position="80"/>
    </location>
</feature>
<keyword evidence="12" id="KW-1185">Reference proteome</keyword>
<keyword evidence="7 9" id="KW-0472">Membrane</keyword>
<evidence type="ECO:0000256" key="9">
    <source>
        <dbReference type="SAM" id="Phobius"/>
    </source>
</evidence>